<organism evidence="16 17">
    <name type="scientific">Eleginops maclovinus</name>
    <name type="common">Patagonian blennie</name>
    <name type="synonym">Eleginus maclovinus</name>
    <dbReference type="NCBI Taxonomy" id="56733"/>
    <lineage>
        <taxon>Eukaryota</taxon>
        <taxon>Metazoa</taxon>
        <taxon>Chordata</taxon>
        <taxon>Craniata</taxon>
        <taxon>Vertebrata</taxon>
        <taxon>Euteleostomi</taxon>
        <taxon>Actinopterygii</taxon>
        <taxon>Neopterygii</taxon>
        <taxon>Teleostei</taxon>
        <taxon>Neoteleostei</taxon>
        <taxon>Acanthomorphata</taxon>
        <taxon>Eupercaria</taxon>
        <taxon>Perciformes</taxon>
        <taxon>Notothenioidei</taxon>
        <taxon>Eleginopidae</taxon>
        <taxon>Eleginops</taxon>
    </lineage>
</organism>
<dbReference type="PANTHER" id="PTHR24365">
    <property type="entry name" value="TOLL-LIKE RECEPTOR"/>
    <property type="match status" value="1"/>
</dbReference>
<dbReference type="AlphaFoldDB" id="A0AAN7X0P9"/>
<dbReference type="SUPFAM" id="SSF52200">
    <property type="entry name" value="Toll/Interleukin receptor TIR domain"/>
    <property type="match status" value="1"/>
</dbReference>
<evidence type="ECO:0000256" key="6">
    <source>
        <dbReference type="ARBA" id="ARBA00022729"/>
    </source>
</evidence>
<dbReference type="InterPro" id="IPR035897">
    <property type="entry name" value="Toll_tir_struct_dom_sf"/>
</dbReference>
<keyword evidence="7" id="KW-0677">Repeat</keyword>
<dbReference type="Pfam" id="PF13855">
    <property type="entry name" value="LRR_8"/>
    <property type="match status" value="3"/>
</dbReference>
<dbReference type="Gene3D" id="3.80.10.10">
    <property type="entry name" value="Ribonuclease Inhibitor"/>
    <property type="match status" value="4"/>
</dbReference>
<evidence type="ECO:0000256" key="12">
    <source>
        <dbReference type="ARBA" id="ARBA00023180"/>
    </source>
</evidence>
<name>A0AAN7X0P9_ELEMC</name>
<keyword evidence="17" id="KW-1185">Reference proteome</keyword>
<dbReference type="GO" id="GO:0005886">
    <property type="term" value="C:plasma membrane"/>
    <property type="evidence" value="ECO:0007669"/>
    <property type="project" value="TreeGrafter"/>
</dbReference>
<dbReference type="PANTHER" id="PTHR24365:SF522">
    <property type="entry name" value="LOW QUALITY PROTEIN: TOLL-LIKE RECEPTOR 13-RELATED"/>
    <property type="match status" value="1"/>
</dbReference>
<evidence type="ECO:0000256" key="11">
    <source>
        <dbReference type="ARBA" id="ARBA00023170"/>
    </source>
</evidence>
<evidence type="ECO:0000313" key="16">
    <source>
        <dbReference type="EMBL" id="KAK5850720.1"/>
    </source>
</evidence>
<dbReference type="InterPro" id="IPR032675">
    <property type="entry name" value="LRR_dom_sf"/>
</dbReference>
<evidence type="ECO:0000256" key="3">
    <source>
        <dbReference type="ARBA" id="ARBA00022588"/>
    </source>
</evidence>
<dbReference type="PROSITE" id="PS50104">
    <property type="entry name" value="TIR"/>
    <property type="match status" value="1"/>
</dbReference>
<dbReference type="Proteomes" id="UP001346869">
    <property type="component" value="Unassembled WGS sequence"/>
</dbReference>
<keyword evidence="9" id="KW-1133">Transmembrane helix</keyword>
<dbReference type="Gene3D" id="3.40.50.10140">
    <property type="entry name" value="Toll/interleukin-1 receptor homology (TIR) domain"/>
    <property type="match status" value="1"/>
</dbReference>
<dbReference type="SUPFAM" id="SSF52058">
    <property type="entry name" value="L domain-like"/>
    <property type="match status" value="2"/>
</dbReference>
<keyword evidence="4" id="KW-0433">Leucine-rich repeat</keyword>
<sequence length="914" mass="104493">MVRTAIFLLLLNTSCCCGYGFKSCFMSYPGTGNMWCSKQHIADLTDVLSKIPDNTTKLNLRKNMIKVIPPGSWRHLFGLKYLDMSQNKLAYLKGGEFRDLGVLNLLNLSSNNISHINSNSFHGLSMLQTLLLDQNKLGTISLVIFKSLPVITHVDLSMNKLKWLSCGESGGSSTLQRLDLYRNSLRSINVSCFPALQDTTLSYNPRLKLNSDVFTSNPRLKILQCRGIKAGQLMGLSAETKRNLSWVSFSLFIEKSPLTICGLLKGMEQLDRVEVNLKNSRLPETNSSLLDCDTPRMVILNFAKLENVAQLSFGRGNTSQLYLNKCGLKQISRTTFEGYPGLKKLQLNGNSLDIQQDTFQGLTQLTLLSMDSSKVHDINPNWFVPLKKLTRLSLINNEITWLTFNVFSKLTNLEALYLQFNLLKYITNKPFSRLRRLLKLNLSMNSIIFIKDHTFEDLINLRMMDLSGNRIKMLSTYILCGLTNLRRMVLYNNRLHFKHYDAPFINLTSLEFLDMLYQGPGGQGIGVIGPNFFKGQTRLLEFQIGESLMVDFHRDAFVPLINLEILFINGVAMKNTNLSAVLSPLKKLKKLTLHRVDLDVLPANLLPPDNTLEFMNIWSNHLHTVDKKMLKALPRLLVLTVSDNPISCTCDNAWFKTWAIQNTQIQVPFFYDIRCDNYRKFPFLWQFDEKACSFEYISFILFISSSVVDLLFVCVCLAWQTQGPTLRYLLLVLRAKLRGRTSAKFQYDAFISYSSKDEGWVMEQLVPNLERPAAGCAPGLRLCLHHRDFRPGAAVLENIEAAIYGSRHTICVVTRNFLQSEWCSMEFQLASLRLLYDGSDVLLLVFLEEIPERFLSPYTRLCKIVRKKTYLLWPEEPQERNTFWIRLIDALKDKEEEDEEGEGGGEYDMARLIG</sequence>
<protein>
    <recommendedName>
        <fullName evidence="15">TIR domain-containing protein</fullName>
    </recommendedName>
</protein>
<dbReference type="EMBL" id="JAUZQC010000022">
    <property type="protein sequence ID" value="KAK5850720.1"/>
    <property type="molecule type" value="Genomic_DNA"/>
</dbReference>
<keyword evidence="13" id="KW-0395">Inflammatory response</keyword>
<dbReference type="GO" id="GO:0006954">
    <property type="term" value="P:inflammatory response"/>
    <property type="evidence" value="ECO:0007669"/>
    <property type="project" value="UniProtKB-KW"/>
</dbReference>
<dbReference type="PROSITE" id="PS51450">
    <property type="entry name" value="LRR"/>
    <property type="match status" value="2"/>
</dbReference>
<dbReference type="Pfam" id="PF01582">
    <property type="entry name" value="TIR"/>
    <property type="match status" value="1"/>
</dbReference>
<evidence type="ECO:0000256" key="10">
    <source>
        <dbReference type="ARBA" id="ARBA00023136"/>
    </source>
</evidence>
<accession>A0AAN7X0P9</accession>
<keyword evidence="5" id="KW-0812">Transmembrane</keyword>
<keyword evidence="11" id="KW-0675">Receptor</keyword>
<dbReference type="GO" id="GO:0045087">
    <property type="term" value="P:innate immune response"/>
    <property type="evidence" value="ECO:0007669"/>
    <property type="project" value="UniProtKB-KW"/>
</dbReference>
<dbReference type="InterPro" id="IPR000157">
    <property type="entry name" value="TIR_dom"/>
</dbReference>
<keyword evidence="10" id="KW-0472">Membrane</keyword>
<comment type="subcellular location">
    <subcellularLocation>
        <location evidence="1">Membrane</location>
        <topology evidence="1">Single-pass type I membrane protein</topology>
    </subcellularLocation>
</comment>
<comment type="similarity">
    <text evidence="2">Belongs to the Toll-like receptor family.</text>
</comment>
<gene>
    <name evidence="16" type="ORF">PBY51_001572</name>
</gene>
<keyword evidence="3" id="KW-0399">Innate immunity</keyword>
<evidence type="ECO:0000256" key="7">
    <source>
        <dbReference type="ARBA" id="ARBA00022737"/>
    </source>
</evidence>
<dbReference type="GO" id="GO:0038023">
    <property type="term" value="F:signaling receptor activity"/>
    <property type="evidence" value="ECO:0007669"/>
    <property type="project" value="TreeGrafter"/>
</dbReference>
<dbReference type="InterPro" id="IPR003591">
    <property type="entry name" value="Leu-rich_rpt_typical-subtyp"/>
</dbReference>
<feature type="domain" description="TIR" evidence="15">
    <location>
        <begin position="745"/>
        <end position="891"/>
    </location>
</feature>
<evidence type="ECO:0000256" key="8">
    <source>
        <dbReference type="ARBA" id="ARBA00022859"/>
    </source>
</evidence>
<dbReference type="GO" id="GO:0002224">
    <property type="term" value="P:toll-like receptor signaling pathway"/>
    <property type="evidence" value="ECO:0007669"/>
    <property type="project" value="TreeGrafter"/>
</dbReference>
<reference evidence="16 17" key="1">
    <citation type="journal article" date="2023" name="Genes (Basel)">
        <title>Chromosome-Level Genome Assembly and Circadian Gene Repertoire of the Patagonia Blennie Eleginops maclovinus-The Closest Ancestral Proxy of Antarctic Cryonotothenioids.</title>
        <authorList>
            <person name="Cheng C.C."/>
            <person name="Rivera-Colon A.G."/>
            <person name="Minhas B.F."/>
            <person name="Wilson L."/>
            <person name="Rayamajhi N."/>
            <person name="Vargas-Chacoff L."/>
            <person name="Catchen J.M."/>
        </authorList>
    </citation>
    <scope>NUCLEOTIDE SEQUENCE [LARGE SCALE GENOMIC DNA]</scope>
    <source>
        <strain evidence="16">JMC-PN-2008</strain>
    </source>
</reference>
<evidence type="ECO:0000256" key="5">
    <source>
        <dbReference type="ARBA" id="ARBA00022692"/>
    </source>
</evidence>
<dbReference type="SMART" id="SM00255">
    <property type="entry name" value="TIR"/>
    <property type="match status" value="1"/>
</dbReference>
<keyword evidence="12" id="KW-0325">Glycoprotein</keyword>
<dbReference type="SMART" id="SM00365">
    <property type="entry name" value="LRR_SD22"/>
    <property type="match status" value="4"/>
</dbReference>
<feature type="chain" id="PRO_5042954418" description="TIR domain-containing protein" evidence="14">
    <location>
        <begin position="19"/>
        <end position="914"/>
    </location>
</feature>
<evidence type="ECO:0000256" key="9">
    <source>
        <dbReference type="ARBA" id="ARBA00022989"/>
    </source>
</evidence>
<reference evidence="16 17" key="2">
    <citation type="journal article" date="2023" name="Mol. Biol. Evol.">
        <title>Genomics of Secondarily Temperate Adaptation in the Only Non-Antarctic Icefish.</title>
        <authorList>
            <person name="Rivera-Colon A.G."/>
            <person name="Rayamajhi N."/>
            <person name="Minhas B.F."/>
            <person name="Madrigal G."/>
            <person name="Bilyk K.T."/>
            <person name="Yoon V."/>
            <person name="Hune M."/>
            <person name="Gregory S."/>
            <person name="Cheng C.H.C."/>
            <person name="Catchen J.M."/>
        </authorList>
    </citation>
    <scope>NUCLEOTIDE SEQUENCE [LARGE SCALE GENOMIC DNA]</scope>
    <source>
        <strain evidence="16">JMC-PN-2008</strain>
    </source>
</reference>
<evidence type="ECO:0000313" key="17">
    <source>
        <dbReference type="Proteomes" id="UP001346869"/>
    </source>
</evidence>
<evidence type="ECO:0000256" key="4">
    <source>
        <dbReference type="ARBA" id="ARBA00022614"/>
    </source>
</evidence>
<dbReference type="SMART" id="SM00369">
    <property type="entry name" value="LRR_TYP"/>
    <property type="match status" value="12"/>
</dbReference>
<evidence type="ECO:0000256" key="1">
    <source>
        <dbReference type="ARBA" id="ARBA00004479"/>
    </source>
</evidence>
<keyword evidence="8" id="KW-0391">Immunity</keyword>
<proteinExistence type="inferred from homology"/>
<evidence type="ECO:0000256" key="2">
    <source>
        <dbReference type="ARBA" id="ARBA00009634"/>
    </source>
</evidence>
<dbReference type="FunFam" id="3.40.50.10140:FF:000001">
    <property type="entry name" value="Toll-like receptor 2"/>
    <property type="match status" value="1"/>
</dbReference>
<evidence type="ECO:0000256" key="13">
    <source>
        <dbReference type="ARBA" id="ARBA00023198"/>
    </source>
</evidence>
<evidence type="ECO:0000256" key="14">
    <source>
        <dbReference type="SAM" id="SignalP"/>
    </source>
</evidence>
<keyword evidence="6 14" id="KW-0732">Signal</keyword>
<feature type="signal peptide" evidence="14">
    <location>
        <begin position="1"/>
        <end position="18"/>
    </location>
</feature>
<comment type="caution">
    <text evidence="16">The sequence shown here is derived from an EMBL/GenBank/DDBJ whole genome shotgun (WGS) entry which is preliminary data.</text>
</comment>
<dbReference type="InterPro" id="IPR001611">
    <property type="entry name" value="Leu-rich_rpt"/>
</dbReference>
<evidence type="ECO:0000259" key="15">
    <source>
        <dbReference type="PROSITE" id="PS50104"/>
    </source>
</evidence>